<accession>A0AAN9NAB5</accession>
<comment type="caution">
    <text evidence="2">The sequence shown here is derived from an EMBL/GenBank/DDBJ whole genome shotgun (WGS) entry which is preliminary data.</text>
</comment>
<name>A0AAN9NAB5_PHACN</name>
<feature type="compositionally biased region" description="Polar residues" evidence="1">
    <location>
        <begin position="78"/>
        <end position="90"/>
    </location>
</feature>
<sequence>MKTVVFFSVDGWFCFITCSKASSSVHLVGKSRWRQRPEFEFPVGSHGTKQPSPSELLGGKWGNAGITPVTHPTDETKTSSWLAQPNSHSLASGHHAPWRRPLSFQFPHLFHVL</sequence>
<gene>
    <name evidence="2" type="ORF">VNO80_08831</name>
</gene>
<reference evidence="2 3" key="1">
    <citation type="submission" date="2024-01" db="EMBL/GenBank/DDBJ databases">
        <title>The genomes of 5 underutilized Papilionoideae crops provide insights into root nodulation and disease resistanc.</title>
        <authorList>
            <person name="Jiang F."/>
        </authorList>
    </citation>
    <scope>NUCLEOTIDE SEQUENCE [LARGE SCALE GENOMIC DNA]</scope>
    <source>
        <strain evidence="2">JINMINGXINNONG_FW02</strain>
        <tissue evidence="2">Leaves</tissue>
    </source>
</reference>
<dbReference type="EMBL" id="JAYMYR010000004">
    <property type="protein sequence ID" value="KAK7366832.1"/>
    <property type="molecule type" value="Genomic_DNA"/>
</dbReference>
<feature type="region of interest" description="Disordered" evidence="1">
    <location>
        <begin position="41"/>
        <end position="96"/>
    </location>
</feature>
<evidence type="ECO:0000313" key="3">
    <source>
        <dbReference type="Proteomes" id="UP001374584"/>
    </source>
</evidence>
<dbReference type="AlphaFoldDB" id="A0AAN9NAB5"/>
<organism evidence="2 3">
    <name type="scientific">Phaseolus coccineus</name>
    <name type="common">Scarlet runner bean</name>
    <name type="synonym">Phaseolus multiflorus</name>
    <dbReference type="NCBI Taxonomy" id="3886"/>
    <lineage>
        <taxon>Eukaryota</taxon>
        <taxon>Viridiplantae</taxon>
        <taxon>Streptophyta</taxon>
        <taxon>Embryophyta</taxon>
        <taxon>Tracheophyta</taxon>
        <taxon>Spermatophyta</taxon>
        <taxon>Magnoliopsida</taxon>
        <taxon>eudicotyledons</taxon>
        <taxon>Gunneridae</taxon>
        <taxon>Pentapetalae</taxon>
        <taxon>rosids</taxon>
        <taxon>fabids</taxon>
        <taxon>Fabales</taxon>
        <taxon>Fabaceae</taxon>
        <taxon>Papilionoideae</taxon>
        <taxon>50 kb inversion clade</taxon>
        <taxon>NPAAA clade</taxon>
        <taxon>indigoferoid/millettioid clade</taxon>
        <taxon>Phaseoleae</taxon>
        <taxon>Phaseolus</taxon>
    </lineage>
</organism>
<dbReference type="Proteomes" id="UP001374584">
    <property type="component" value="Unassembled WGS sequence"/>
</dbReference>
<keyword evidence="3" id="KW-1185">Reference proteome</keyword>
<evidence type="ECO:0000256" key="1">
    <source>
        <dbReference type="SAM" id="MobiDB-lite"/>
    </source>
</evidence>
<evidence type="ECO:0000313" key="2">
    <source>
        <dbReference type="EMBL" id="KAK7366832.1"/>
    </source>
</evidence>
<proteinExistence type="predicted"/>
<protein>
    <submittedName>
        <fullName evidence="2">Uncharacterized protein</fullName>
    </submittedName>
</protein>